<evidence type="ECO:0000259" key="4">
    <source>
        <dbReference type="PROSITE" id="PS50949"/>
    </source>
</evidence>
<evidence type="ECO:0000256" key="1">
    <source>
        <dbReference type="ARBA" id="ARBA00023015"/>
    </source>
</evidence>
<dbReference type="SUPFAM" id="SSF64288">
    <property type="entry name" value="Chorismate lyase-like"/>
    <property type="match status" value="1"/>
</dbReference>
<protein>
    <submittedName>
        <fullName evidence="5">GntR family transcriptional regulator</fullName>
    </submittedName>
</protein>
<evidence type="ECO:0000256" key="3">
    <source>
        <dbReference type="ARBA" id="ARBA00023163"/>
    </source>
</evidence>
<dbReference type="PANTHER" id="PTHR44846:SF1">
    <property type="entry name" value="MANNOSYL-D-GLYCERATE TRANSPORT_METABOLISM SYSTEM REPRESSOR MNGR-RELATED"/>
    <property type="match status" value="1"/>
</dbReference>
<accession>A0ABV4UK19</accession>
<keyword evidence="3" id="KW-0804">Transcription</keyword>
<dbReference type="EMBL" id="JBHDLJ010000003">
    <property type="protein sequence ID" value="MFB0833924.1"/>
    <property type="molecule type" value="Genomic_DNA"/>
</dbReference>
<gene>
    <name evidence="5" type="ORF">ACETWP_04920</name>
</gene>
<keyword evidence="2" id="KW-0238">DNA-binding</keyword>
<proteinExistence type="predicted"/>
<dbReference type="PROSITE" id="PS50949">
    <property type="entry name" value="HTH_GNTR"/>
    <property type="match status" value="1"/>
</dbReference>
<dbReference type="PANTHER" id="PTHR44846">
    <property type="entry name" value="MANNOSYL-D-GLYCERATE TRANSPORT/METABOLISM SYSTEM REPRESSOR MNGR-RELATED"/>
    <property type="match status" value="1"/>
</dbReference>
<keyword evidence="1" id="KW-0805">Transcription regulation</keyword>
<dbReference type="SUPFAM" id="SSF46785">
    <property type="entry name" value="Winged helix' DNA-binding domain"/>
    <property type="match status" value="1"/>
</dbReference>
<dbReference type="InterPro" id="IPR036388">
    <property type="entry name" value="WH-like_DNA-bd_sf"/>
</dbReference>
<dbReference type="InterPro" id="IPR028978">
    <property type="entry name" value="Chorismate_lyase_/UTRA_dom_sf"/>
</dbReference>
<dbReference type="Proteomes" id="UP001575652">
    <property type="component" value="Unassembled WGS sequence"/>
</dbReference>
<reference evidence="5 6" key="1">
    <citation type="submission" date="2024-09" db="EMBL/GenBank/DDBJ databases">
        <authorList>
            <person name="Salinas-Garcia M.A."/>
            <person name="Prieme A."/>
        </authorList>
    </citation>
    <scope>NUCLEOTIDE SEQUENCE [LARGE SCALE GENOMIC DNA]</scope>
    <source>
        <strain evidence="5 6">DSM 21081</strain>
    </source>
</reference>
<organism evidence="5 6">
    <name type="scientific">Arthrobacter halodurans</name>
    <dbReference type="NCBI Taxonomy" id="516699"/>
    <lineage>
        <taxon>Bacteria</taxon>
        <taxon>Bacillati</taxon>
        <taxon>Actinomycetota</taxon>
        <taxon>Actinomycetes</taxon>
        <taxon>Micrococcales</taxon>
        <taxon>Micrococcaceae</taxon>
        <taxon>Arthrobacter</taxon>
    </lineage>
</organism>
<dbReference type="SMART" id="SM00866">
    <property type="entry name" value="UTRA"/>
    <property type="match status" value="1"/>
</dbReference>
<dbReference type="InterPro" id="IPR050679">
    <property type="entry name" value="Bact_HTH_transcr_reg"/>
</dbReference>
<dbReference type="PRINTS" id="PR00035">
    <property type="entry name" value="HTHGNTR"/>
</dbReference>
<dbReference type="InterPro" id="IPR036390">
    <property type="entry name" value="WH_DNA-bd_sf"/>
</dbReference>
<name>A0ABV4UK19_9MICC</name>
<dbReference type="RefSeq" id="WP_373971101.1">
    <property type="nucleotide sequence ID" value="NZ_JBHDLJ010000003.1"/>
</dbReference>
<evidence type="ECO:0000313" key="5">
    <source>
        <dbReference type="EMBL" id="MFB0833924.1"/>
    </source>
</evidence>
<dbReference type="Pfam" id="PF07702">
    <property type="entry name" value="UTRA"/>
    <property type="match status" value="1"/>
</dbReference>
<comment type="caution">
    <text evidence="5">The sequence shown here is derived from an EMBL/GenBank/DDBJ whole genome shotgun (WGS) entry which is preliminary data.</text>
</comment>
<keyword evidence="6" id="KW-1185">Reference proteome</keyword>
<evidence type="ECO:0000313" key="6">
    <source>
        <dbReference type="Proteomes" id="UP001575652"/>
    </source>
</evidence>
<dbReference type="InterPro" id="IPR000524">
    <property type="entry name" value="Tscrpt_reg_HTH_GntR"/>
</dbReference>
<dbReference type="Gene3D" id="3.40.1410.10">
    <property type="entry name" value="Chorismate lyase-like"/>
    <property type="match status" value="1"/>
</dbReference>
<dbReference type="Pfam" id="PF00392">
    <property type="entry name" value="GntR"/>
    <property type="match status" value="1"/>
</dbReference>
<feature type="domain" description="HTH gntR-type" evidence="4">
    <location>
        <begin position="18"/>
        <end position="84"/>
    </location>
</feature>
<sequence>MTDHQMTARPGEAGGARETKYGRIAKVLRQRCARLEDGQQLPSEKELATEFGVSLMTLRRALDLLDEEGIVRRVLGRGTFVQRRIVAKGDVLTSFSEDMRMRGLTPSSRLIGIEVLEPAEDVRKDLLLGPQESVVALERLRLADGEAMCLETAHLAARFTGVLEADSLEGSLHELLASRGHVLENAVRRIRAVAADERQALLLGLRAGEPVLQIIQVFYDAKGTAIQRSCAHYRADRYEAFTKVRRAPAG</sequence>
<evidence type="ECO:0000256" key="2">
    <source>
        <dbReference type="ARBA" id="ARBA00023125"/>
    </source>
</evidence>
<dbReference type="SMART" id="SM00345">
    <property type="entry name" value="HTH_GNTR"/>
    <property type="match status" value="1"/>
</dbReference>
<dbReference type="Gene3D" id="1.10.10.10">
    <property type="entry name" value="Winged helix-like DNA-binding domain superfamily/Winged helix DNA-binding domain"/>
    <property type="match status" value="1"/>
</dbReference>
<dbReference type="InterPro" id="IPR011663">
    <property type="entry name" value="UTRA"/>
</dbReference>
<dbReference type="CDD" id="cd07377">
    <property type="entry name" value="WHTH_GntR"/>
    <property type="match status" value="1"/>
</dbReference>